<evidence type="ECO:0000259" key="2">
    <source>
        <dbReference type="Pfam" id="PF23324"/>
    </source>
</evidence>
<dbReference type="Gramene" id="ERN11096">
    <property type="protein sequence ID" value="ERN11096"/>
    <property type="gene ID" value="AMTR_s00024p00146450"/>
</dbReference>
<keyword evidence="4" id="KW-1185">Reference proteome</keyword>
<dbReference type="AlphaFoldDB" id="W1PTR0"/>
<feature type="domain" description="DUF7086" evidence="2">
    <location>
        <begin position="59"/>
        <end position="192"/>
    </location>
</feature>
<accession>W1PTR0</accession>
<dbReference type="HOGENOM" id="CLU_042355_2_0_1"/>
<proteinExistence type="predicted"/>
<feature type="region of interest" description="Disordered" evidence="1">
    <location>
        <begin position="1"/>
        <end position="36"/>
    </location>
</feature>
<dbReference type="OrthoDB" id="1900495at2759"/>
<dbReference type="Proteomes" id="UP000017836">
    <property type="component" value="Unassembled WGS sequence"/>
</dbReference>
<evidence type="ECO:0000256" key="1">
    <source>
        <dbReference type="SAM" id="MobiDB-lite"/>
    </source>
</evidence>
<reference evidence="4" key="1">
    <citation type="journal article" date="2013" name="Science">
        <title>The Amborella genome and the evolution of flowering plants.</title>
        <authorList>
            <consortium name="Amborella Genome Project"/>
        </authorList>
    </citation>
    <scope>NUCLEOTIDE SEQUENCE [LARGE SCALE GENOMIC DNA]</scope>
</reference>
<dbReference type="Pfam" id="PF23324">
    <property type="entry name" value="DUF7086"/>
    <property type="match status" value="1"/>
</dbReference>
<sequence length="201" mass="23505">MSALSSRSRSRSRSEDVSVCQSARVRNEEEQKPKKTLKPKFVEPQFVWATNLRASVQTLKYLSDNDIRWVGGEVKCKHCDKVDYLEIEIQGKYLELMHFVQSNLPDMRDRAPKDWTTPKLFKCRLCGQDEAAKPVVSDKKKMINWLFLLLTQSLGHLTLEQLKYFCKHNKKHRTGAKDRVLYLTYLGLLKQLDPTNFNDRI</sequence>
<name>W1PTR0_AMBTC</name>
<organism evidence="3 4">
    <name type="scientific">Amborella trichopoda</name>
    <dbReference type="NCBI Taxonomy" id="13333"/>
    <lineage>
        <taxon>Eukaryota</taxon>
        <taxon>Viridiplantae</taxon>
        <taxon>Streptophyta</taxon>
        <taxon>Embryophyta</taxon>
        <taxon>Tracheophyta</taxon>
        <taxon>Spermatophyta</taxon>
        <taxon>Magnoliopsida</taxon>
        <taxon>Amborellales</taxon>
        <taxon>Amborellaceae</taxon>
        <taxon>Amborella</taxon>
    </lineage>
</organism>
<dbReference type="PANTHER" id="PTHR34272:SF1">
    <property type="entry name" value="EXPRESSED PROTEIN"/>
    <property type="match status" value="1"/>
</dbReference>
<evidence type="ECO:0000313" key="3">
    <source>
        <dbReference type="EMBL" id="ERN11096.1"/>
    </source>
</evidence>
<dbReference type="InterPro" id="IPR055513">
    <property type="entry name" value="DUF7086"/>
</dbReference>
<dbReference type="PANTHER" id="PTHR34272">
    <property type="entry name" value="EXPRESSED PROTEIN"/>
    <property type="match status" value="1"/>
</dbReference>
<dbReference type="EMBL" id="KI392710">
    <property type="protein sequence ID" value="ERN11096.1"/>
    <property type="molecule type" value="Genomic_DNA"/>
</dbReference>
<gene>
    <name evidence="3" type="ORF">AMTR_s00024p00146450</name>
</gene>
<protein>
    <recommendedName>
        <fullName evidence="2">DUF7086 domain-containing protein</fullName>
    </recommendedName>
</protein>
<dbReference type="OMA" id="DKHEINW"/>
<dbReference type="eggNOG" id="ENOG502S1D9">
    <property type="taxonomic scope" value="Eukaryota"/>
</dbReference>
<evidence type="ECO:0000313" key="4">
    <source>
        <dbReference type="Proteomes" id="UP000017836"/>
    </source>
</evidence>